<feature type="transmembrane region" description="Helical" evidence="6">
    <location>
        <begin position="12"/>
        <end position="34"/>
    </location>
</feature>
<dbReference type="PANTHER" id="PTHR23518:SF2">
    <property type="entry name" value="MAJOR FACILITATOR SUPERFAMILY TRANSPORTER"/>
    <property type="match status" value="1"/>
</dbReference>
<dbReference type="InterPro" id="IPR036259">
    <property type="entry name" value="MFS_trans_sf"/>
</dbReference>
<comment type="caution">
    <text evidence="8">The sequence shown here is derived from an EMBL/GenBank/DDBJ whole genome shotgun (WGS) entry which is preliminary data.</text>
</comment>
<evidence type="ECO:0000256" key="3">
    <source>
        <dbReference type="ARBA" id="ARBA00022692"/>
    </source>
</evidence>
<dbReference type="PANTHER" id="PTHR23518">
    <property type="entry name" value="C-METHYLTRANSFERASE"/>
    <property type="match status" value="1"/>
</dbReference>
<reference evidence="8 9" key="1">
    <citation type="submission" date="2017-05" db="EMBL/GenBank/DDBJ databases">
        <title>Vagococcus spp. assemblies.</title>
        <authorList>
            <person name="Gulvik C.A."/>
        </authorList>
    </citation>
    <scope>NUCLEOTIDE SEQUENCE [LARGE SCALE GENOMIC DNA]</scope>
    <source>
        <strain evidence="8 9">CCUG 51432</strain>
    </source>
</reference>
<dbReference type="GO" id="GO:0022857">
    <property type="term" value="F:transmembrane transporter activity"/>
    <property type="evidence" value="ECO:0007669"/>
    <property type="project" value="InterPro"/>
</dbReference>
<dbReference type="Proteomes" id="UP000287605">
    <property type="component" value="Unassembled WGS sequence"/>
</dbReference>
<keyword evidence="5 6" id="KW-0472">Membrane</keyword>
<protein>
    <recommendedName>
        <fullName evidence="7">Major facilitator superfamily (MFS) profile domain-containing protein</fullName>
    </recommendedName>
</protein>
<sequence length="430" mass="47968">MTERLLTKRHWLAILIFGLFGQFAWTIENMYFNVFMYNTITTDSQMLANMIFASAVVATVTTLLMGVLTDKLGRRKGFIVLGYILWGLSTLSFAFISVDNVAAFFPTVNAVTLAAVLVIVMDCVMTFFGSTANDAAFNAWINDITPAKQRGRVETVLAVMPLVAMLIIFGGFDWLTQAGEWQLFFLIFGLMIIVGGVVGMFVIDERPPKVSSDTTYLGNIIYGFKWQVVKENRILYAALSMLAILGISTQIFMPFLIIYMQKYLGWDNYALPLGVILILSSIVSVLSGKWLDRIGKLKFLSFALLIEIIGLLGLYISRNVFPIIFVGVLTVGGNMIATACINGIVRDFTPKDRSGHFQGVRMFFNVLIPMAFGPYIGSFVIKGSGETYQELGEIKEVPAPSIFFASAIVLIFLFAARWLMNSLWKEEKIR</sequence>
<feature type="transmembrane region" description="Helical" evidence="6">
    <location>
        <begin position="110"/>
        <end position="132"/>
    </location>
</feature>
<dbReference type="GO" id="GO:0005886">
    <property type="term" value="C:plasma membrane"/>
    <property type="evidence" value="ECO:0007669"/>
    <property type="project" value="UniProtKB-SubCell"/>
</dbReference>
<dbReference type="AlphaFoldDB" id="A0A430B112"/>
<dbReference type="PROSITE" id="PS50850">
    <property type="entry name" value="MFS"/>
    <property type="match status" value="1"/>
</dbReference>
<dbReference type="EMBL" id="NGKA01000004">
    <property type="protein sequence ID" value="RSU14005.1"/>
    <property type="molecule type" value="Genomic_DNA"/>
</dbReference>
<evidence type="ECO:0000313" key="9">
    <source>
        <dbReference type="Proteomes" id="UP000287605"/>
    </source>
</evidence>
<feature type="domain" description="Major facilitator superfamily (MFS) profile" evidence="7">
    <location>
        <begin position="1"/>
        <end position="424"/>
    </location>
</feature>
<evidence type="ECO:0000313" key="8">
    <source>
        <dbReference type="EMBL" id="RSU14005.1"/>
    </source>
</evidence>
<dbReference type="Gene3D" id="1.20.1250.20">
    <property type="entry name" value="MFS general substrate transporter like domains"/>
    <property type="match status" value="2"/>
</dbReference>
<accession>A0A430B112</accession>
<comment type="subcellular location">
    <subcellularLocation>
        <location evidence="1">Cell membrane</location>
        <topology evidence="1">Multi-pass membrane protein</topology>
    </subcellularLocation>
</comment>
<feature type="transmembrane region" description="Helical" evidence="6">
    <location>
        <begin position="269"/>
        <end position="287"/>
    </location>
</feature>
<evidence type="ECO:0000256" key="4">
    <source>
        <dbReference type="ARBA" id="ARBA00022989"/>
    </source>
</evidence>
<feature type="transmembrane region" description="Helical" evidence="6">
    <location>
        <begin position="234"/>
        <end position="257"/>
    </location>
</feature>
<feature type="transmembrane region" description="Helical" evidence="6">
    <location>
        <begin position="46"/>
        <end position="68"/>
    </location>
</feature>
<dbReference type="SUPFAM" id="SSF103473">
    <property type="entry name" value="MFS general substrate transporter"/>
    <property type="match status" value="1"/>
</dbReference>
<keyword evidence="2" id="KW-0813">Transport</keyword>
<keyword evidence="9" id="KW-1185">Reference proteome</keyword>
<feature type="transmembrane region" description="Helical" evidence="6">
    <location>
        <begin position="153"/>
        <end position="175"/>
    </location>
</feature>
<feature type="transmembrane region" description="Helical" evidence="6">
    <location>
        <begin position="323"/>
        <end position="341"/>
    </location>
</feature>
<dbReference type="InterPro" id="IPR011701">
    <property type="entry name" value="MFS"/>
</dbReference>
<keyword evidence="4 6" id="KW-1133">Transmembrane helix</keyword>
<evidence type="ECO:0000256" key="6">
    <source>
        <dbReference type="SAM" id="Phobius"/>
    </source>
</evidence>
<keyword evidence="3 6" id="KW-0812">Transmembrane</keyword>
<feature type="transmembrane region" description="Helical" evidence="6">
    <location>
        <begin position="401"/>
        <end position="420"/>
    </location>
</feature>
<feature type="transmembrane region" description="Helical" evidence="6">
    <location>
        <begin position="299"/>
        <end position="317"/>
    </location>
</feature>
<proteinExistence type="predicted"/>
<dbReference type="InterPro" id="IPR020846">
    <property type="entry name" value="MFS_dom"/>
</dbReference>
<dbReference type="Pfam" id="PF07690">
    <property type="entry name" value="MFS_1"/>
    <property type="match status" value="1"/>
</dbReference>
<feature type="transmembrane region" description="Helical" evidence="6">
    <location>
        <begin position="80"/>
        <end position="98"/>
    </location>
</feature>
<feature type="transmembrane region" description="Helical" evidence="6">
    <location>
        <begin position="181"/>
        <end position="203"/>
    </location>
</feature>
<gene>
    <name evidence="8" type="ORF">CBF29_03730</name>
</gene>
<evidence type="ECO:0000259" key="7">
    <source>
        <dbReference type="PROSITE" id="PS50850"/>
    </source>
</evidence>
<feature type="transmembrane region" description="Helical" evidence="6">
    <location>
        <begin position="362"/>
        <end position="381"/>
    </location>
</feature>
<organism evidence="8 9">
    <name type="scientific">Vagococcus elongatus</name>
    <dbReference type="NCBI Taxonomy" id="180344"/>
    <lineage>
        <taxon>Bacteria</taxon>
        <taxon>Bacillati</taxon>
        <taxon>Bacillota</taxon>
        <taxon>Bacilli</taxon>
        <taxon>Lactobacillales</taxon>
        <taxon>Enterococcaceae</taxon>
        <taxon>Vagococcus</taxon>
    </lineage>
</organism>
<evidence type="ECO:0000256" key="1">
    <source>
        <dbReference type="ARBA" id="ARBA00004651"/>
    </source>
</evidence>
<dbReference type="OrthoDB" id="9607at2"/>
<evidence type="ECO:0000256" key="5">
    <source>
        <dbReference type="ARBA" id="ARBA00023136"/>
    </source>
</evidence>
<dbReference type="RefSeq" id="WP_126807484.1">
    <property type="nucleotide sequence ID" value="NZ_NGKA01000004.1"/>
</dbReference>
<name>A0A430B112_9ENTE</name>
<evidence type="ECO:0000256" key="2">
    <source>
        <dbReference type="ARBA" id="ARBA00022448"/>
    </source>
</evidence>